<dbReference type="Gene3D" id="3.40.50.1820">
    <property type="entry name" value="alpha/beta hydrolase"/>
    <property type="match status" value="1"/>
</dbReference>
<dbReference type="RefSeq" id="WP_198738801.1">
    <property type="nucleotide sequence ID" value="NZ_JAEIOS010000013.1"/>
</dbReference>
<dbReference type="GO" id="GO:0016747">
    <property type="term" value="F:acyltransferase activity, transferring groups other than amino-acyl groups"/>
    <property type="evidence" value="ECO:0007669"/>
    <property type="project" value="TreeGrafter"/>
</dbReference>
<dbReference type="PANTHER" id="PTHR48098:SF1">
    <property type="entry name" value="DIACYLGLYCEROL ACYLTRANSFERASE_MYCOLYLTRANSFERASE AG85A"/>
    <property type="match status" value="1"/>
</dbReference>
<comment type="caution">
    <text evidence="2">The sequence shown here is derived from an EMBL/GenBank/DDBJ whole genome shotgun (WGS) entry which is preliminary data.</text>
</comment>
<name>A0A934MBA2_9CORY</name>
<evidence type="ECO:0000313" key="2">
    <source>
        <dbReference type="EMBL" id="MBI8989768.1"/>
    </source>
</evidence>
<reference evidence="2" key="1">
    <citation type="submission" date="2020-12" db="EMBL/GenBank/DDBJ databases">
        <title>Genome public.</title>
        <authorList>
            <person name="Sun Q."/>
        </authorList>
    </citation>
    <scope>NUCLEOTIDE SEQUENCE</scope>
    <source>
        <strain evidence="2">CCM 8863</strain>
    </source>
</reference>
<protein>
    <submittedName>
        <fullName evidence="2">Esterase family protein</fullName>
    </submittedName>
</protein>
<proteinExistence type="predicted"/>
<dbReference type="InterPro" id="IPR050583">
    <property type="entry name" value="Mycobacterial_A85_antigen"/>
</dbReference>
<feature type="transmembrane region" description="Helical" evidence="1">
    <location>
        <begin position="20"/>
        <end position="40"/>
    </location>
</feature>
<evidence type="ECO:0000256" key="1">
    <source>
        <dbReference type="SAM" id="Phobius"/>
    </source>
</evidence>
<dbReference type="SUPFAM" id="SSF53474">
    <property type="entry name" value="alpha/beta-Hydrolases"/>
    <property type="match status" value="1"/>
</dbReference>
<dbReference type="InterPro" id="IPR029058">
    <property type="entry name" value="AB_hydrolase_fold"/>
</dbReference>
<sequence>MNELTSPSQWRIRDYLRTSLVFSMVAAVTAVLVVVGATPASAAGNRDWLRPGCDWDESGHWVQKCWVPSPSNGRDMPVLIQPSSRGGDGGLYLLDGLEAPRDSNYWSRTDVMNQFLDDNITIVMPGGGRGQFYADWAQAGQPLSSGFLEEVGQVPPLQWAQWETFLTGELPGWLQQHFGVNPHRNSVAGISMGALPTLTLAARHNDQFKQAIALSGFLDPAAATHLPMIAAVGVAGSSFGGGQVWELFGTSPAFSSNMNKLDPVANVQGLRNVDTIVYSGNGAKNPEDTFPAPLAVPLAILGEFLINLSTISFVAKARAQGISVDHQQGMGLHTWAPWVRQMQYNHDRILGVIG</sequence>
<keyword evidence="3" id="KW-1185">Reference proteome</keyword>
<evidence type="ECO:0000313" key="3">
    <source>
        <dbReference type="Proteomes" id="UP000645966"/>
    </source>
</evidence>
<dbReference type="PANTHER" id="PTHR48098">
    <property type="entry name" value="ENTEROCHELIN ESTERASE-RELATED"/>
    <property type="match status" value="1"/>
</dbReference>
<gene>
    <name evidence="2" type="ORF">JDV75_08345</name>
</gene>
<keyword evidence="1" id="KW-0472">Membrane</keyword>
<organism evidence="2 3">
    <name type="scientific">Corynebacterium meridianum</name>
    <dbReference type="NCBI Taxonomy" id="2765363"/>
    <lineage>
        <taxon>Bacteria</taxon>
        <taxon>Bacillati</taxon>
        <taxon>Actinomycetota</taxon>
        <taxon>Actinomycetes</taxon>
        <taxon>Mycobacteriales</taxon>
        <taxon>Corynebacteriaceae</taxon>
        <taxon>Corynebacterium</taxon>
    </lineage>
</organism>
<keyword evidence="1" id="KW-0812">Transmembrane</keyword>
<dbReference type="Proteomes" id="UP000645966">
    <property type="component" value="Unassembled WGS sequence"/>
</dbReference>
<dbReference type="InterPro" id="IPR000801">
    <property type="entry name" value="Esterase-like"/>
</dbReference>
<dbReference type="AlphaFoldDB" id="A0A934MBA2"/>
<keyword evidence="1" id="KW-1133">Transmembrane helix</keyword>
<accession>A0A934MBA2</accession>
<dbReference type="Pfam" id="PF00756">
    <property type="entry name" value="Esterase"/>
    <property type="match status" value="1"/>
</dbReference>
<dbReference type="EMBL" id="JAEIOS010000013">
    <property type="protein sequence ID" value="MBI8989768.1"/>
    <property type="molecule type" value="Genomic_DNA"/>
</dbReference>